<feature type="compositionally biased region" description="Basic and acidic residues" evidence="1">
    <location>
        <begin position="158"/>
        <end position="171"/>
    </location>
</feature>
<sequence length="171" mass="19207">MKRKRYSKRVERLILHALNEATRIGFIPVKPGLEGVTEPEGTEIIVGGKNTVINWSNAGRGGLRFNVWWDYTPERCSDSLRKGRLRDHTGTMPDVSSSTRRTIVGLCAGCSLCVLEDGSIQLSRDSEFIVEYVRNDTVHLLDELPDVEPSGYSAPGRRKSDITNEPRLHQQ</sequence>
<dbReference type="Proteomes" id="UP000868515">
    <property type="component" value="Unassembled WGS sequence"/>
</dbReference>
<proteinExistence type="predicted"/>
<dbReference type="AlphaFoldDB" id="A0A974QDI1"/>
<dbReference type="RefSeq" id="WP_223365718.1">
    <property type="nucleotide sequence ID" value="NZ_NBPI01000026.1"/>
</dbReference>
<name>A0A974QDI1_SALET</name>
<organism evidence="2 3">
    <name type="scientific">Salmonella enterica subsp. enterica serovar Rough O:d:1,7</name>
    <dbReference type="NCBI Taxonomy" id="1974323"/>
    <lineage>
        <taxon>Bacteria</taxon>
        <taxon>Pseudomonadati</taxon>
        <taxon>Pseudomonadota</taxon>
        <taxon>Gammaproteobacteria</taxon>
        <taxon>Enterobacterales</taxon>
        <taxon>Enterobacteriaceae</taxon>
        <taxon>Salmonella</taxon>
    </lineage>
</organism>
<comment type="caution">
    <text evidence="2">The sequence shown here is derived from an EMBL/GenBank/DDBJ whole genome shotgun (WGS) entry which is preliminary data.</text>
</comment>
<accession>A0A974QDI1</accession>
<protein>
    <submittedName>
        <fullName evidence="2">Uncharacterized protein</fullName>
    </submittedName>
</protein>
<dbReference type="EMBL" id="NBPI01000026">
    <property type="protein sequence ID" value="OSD64259.1"/>
    <property type="molecule type" value="Genomic_DNA"/>
</dbReference>
<feature type="region of interest" description="Disordered" evidence="1">
    <location>
        <begin position="145"/>
        <end position="171"/>
    </location>
</feature>
<evidence type="ECO:0000313" key="3">
    <source>
        <dbReference type="Proteomes" id="UP000868515"/>
    </source>
</evidence>
<evidence type="ECO:0000256" key="1">
    <source>
        <dbReference type="SAM" id="MobiDB-lite"/>
    </source>
</evidence>
<evidence type="ECO:0000313" key="2">
    <source>
        <dbReference type="EMBL" id="OSD64259.1"/>
    </source>
</evidence>
<reference evidence="2 3" key="1">
    <citation type="submission" date="2017-03" db="EMBL/GenBank/DDBJ databases">
        <title>Salmonella serotype comparative study.</title>
        <authorList>
            <person name="Liao J."/>
        </authorList>
    </citation>
    <scope>NUCLEOTIDE SEQUENCE [LARGE SCALE GENOMIC DNA]</scope>
    <source>
        <strain evidence="2 3">NY_FSL S10-1448</strain>
    </source>
</reference>
<gene>
    <name evidence="2" type="ORF">R537_24090</name>
</gene>